<dbReference type="Pfam" id="PF03613">
    <property type="entry name" value="EIID-AGA"/>
    <property type="match status" value="1"/>
</dbReference>
<evidence type="ECO:0000313" key="2">
    <source>
        <dbReference type="EMBL" id="ALS36137.1"/>
    </source>
</evidence>
<name>A0A0U2WRE3_9ENTE</name>
<feature type="transmembrane region" description="Helical" evidence="1">
    <location>
        <begin position="176"/>
        <end position="203"/>
    </location>
</feature>
<reference evidence="3" key="1">
    <citation type="submission" date="2015-12" db="EMBL/GenBank/DDBJ databases">
        <authorList>
            <person name="Lauer A."/>
            <person name="Humrighouse B."/>
            <person name="Loparev V."/>
            <person name="Shewmaker P.L."/>
            <person name="Whitney A.M."/>
            <person name="McLaughlin R.W."/>
        </authorList>
    </citation>
    <scope>NUCLEOTIDE SEQUENCE [LARGE SCALE GENOMIC DNA]</scope>
    <source>
        <strain evidence="3">LMG 26678</strain>
    </source>
</reference>
<dbReference type="AlphaFoldDB" id="A0A0U2WRE3"/>
<feature type="transmembrane region" description="Helical" evidence="1">
    <location>
        <begin position="139"/>
        <end position="155"/>
    </location>
</feature>
<keyword evidence="1" id="KW-0812">Transmembrane</keyword>
<evidence type="ECO:0000313" key="3">
    <source>
        <dbReference type="Proteomes" id="UP000067523"/>
    </source>
</evidence>
<dbReference type="GO" id="GO:0009401">
    <property type="term" value="P:phosphoenolpyruvate-dependent sugar phosphotransferase system"/>
    <property type="evidence" value="ECO:0007669"/>
    <property type="project" value="InterPro"/>
</dbReference>
<evidence type="ECO:0000256" key="1">
    <source>
        <dbReference type="SAM" id="Phobius"/>
    </source>
</evidence>
<dbReference type="GO" id="GO:0005886">
    <property type="term" value="C:plasma membrane"/>
    <property type="evidence" value="ECO:0007669"/>
    <property type="project" value="TreeGrafter"/>
</dbReference>
<dbReference type="KEGG" id="erx:ATZ35_02850"/>
<dbReference type="Proteomes" id="UP000067523">
    <property type="component" value="Chromosome"/>
</dbReference>
<keyword evidence="1" id="KW-1133">Transmembrane helix</keyword>
<proteinExistence type="predicted"/>
<dbReference type="PANTHER" id="PTHR32502">
    <property type="entry name" value="N-ACETYLGALACTOSAMINE PERMEASE II COMPONENT-RELATED"/>
    <property type="match status" value="1"/>
</dbReference>
<gene>
    <name evidence="2" type="ORF">ATZ35_02850</name>
</gene>
<dbReference type="RefSeq" id="WP_208929443.1">
    <property type="nucleotide sequence ID" value="NZ_CP013655.1"/>
</dbReference>
<sequence length="269" mass="29687">MTKSNYKLTKEDFKQINRRSLFTFQLGWNYERMQGSGYLYTILPQLRKIYGDDTPELKEVMNTHTQFFNTSNFFNTIITGIDLAIEEKEGIAGKQTVSGLKTGLMGPFAAIGDSIFAALIPTIFGALAANMAINGNPTGIFIWIVAQIAVMVFRWKQLEFAYREGISLVTTMQHRLTALTDAATLLGVFMVGALVATMVNVKFSWAPSIGDVTLNMQNNLDMILPRLLPAGIVGGVYWMLGKKNMTSTKAIFIVLIVCVAFSALGVISK</sequence>
<organism evidence="2 3">
    <name type="scientific">Enterococcus rotai</name>
    <dbReference type="NCBI Taxonomy" id="118060"/>
    <lineage>
        <taxon>Bacteria</taxon>
        <taxon>Bacillati</taxon>
        <taxon>Bacillota</taxon>
        <taxon>Bacilli</taxon>
        <taxon>Lactobacillales</taxon>
        <taxon>Enterococcaceae</taxon>
        <taxon>Enterococcus</taxon>
    </lineage>
</organism>
<dbReference type="PANTHER" id="PTHR32502:SF26">
    <property type="entry name" value="PHOSPHOTRANSFERASE SYSTEM SUGAR-SPECIFIC EIID COMPONENT"/>
    <property type="match status" value="1"/>
</dbReference>
<dbReference type="InterPro" id="IPR004704">
    <property type="entry name" value="PTS_IID_man"/>
</dbReference>
<dbReference type="InterPro" id="IPR050303">
    <property type="entry name" value="GatZ_KbaZ_carbometab"/>
</dbReference>
<accession>A0A0U2WRE3</accession>
<keyword evidence="3" id="KW-1185">Reference proteome</keyword>
<keyword evidence="1" id="KW-0472">Membrane</keyword>
<dbReference type="PROSITE" id="PS51108">
    <property type="entry name" value="PTS_EIID"/>
    <property type="match status" value="1"/>
</dbReference>
<protein>
    <submittedName>
        <fullName evidence="2">PTS fructose transporter subunit IID</fullName>
    </submittedName>
</protein>
<dbReference type="EMBL" id="CP013655">
    <property type="protein sequence ID" value="ALS36137.1"/>
    <property type="molecule type" value="Genomic_DNA"/>
</dbReference>
<feature type="transmembrane region" description="Helical" evidence="1">
    <location>
        <begin position="108"/>
        <end position="133"/>
    </location>
</feature>
<feature type="transmembrane region" description="Helical" evidence="1">
    <location>
        <begin position="250"/>
        <end position="268"/>
    </location>
</feature>
<dbReference type="STRING" id="118060.ATZ35_02850"/>
<feature type="transmembrane region" description="Helical" evidence="1">
    <location>
        <begin position="223"/>
        <end position="241"/>
    </location>
</feature>